<keyword evidence="1" id="KW-0812">Transmembrane</keyword>
<dbReference type="EMBL" id="JBHSEH010000004">
    <property type="protein sequence ID" value="MFC4424815.1"/>
    <property type="molecule type" value="Genomic_DNA"/>
</dbReference>
<reference evidence="3" key="1">
    <citation type="journal article" date="2019" name="Int. J. Syst. Evol. Microbiol.">
        <title>The Global Catalogue of Microorganisms (GCM) 10K type strain sequencing project: providing services to taxonomists for standard genome sequencing and annotation.</title>
        <authorList>
            <consortium name="The Broad Institute Genomics Platform"/>
            <consortium name="The Broad Institute Genome Sequencing Center for Infectious Disease"/>
            <person name="Wu L."/>
            <person name="Ma J."/>
        </authorList>
    </citation>
    <scope>NUCLEOTIDE SEQUENCE [LARGE SCALE GENOMIC DNA]</scope>
    <source>
        <strain evidence="3">CCUG 56029</strain>
    </source>
</reference>
<evidence type="ECO:0000256" key="1">
    <source>
        <dbReference type="SAM" id="Phobius"/>
    </source>
</evidence>
<accession>A0ABV8XKR8</accession>
<proteinExistence type="predicted"/>
<dbReference type="RefSeq" id="WP_380035363.1">
    <property type="nucleotide sequence ID" value="NZ_JBHSEH010000004.1"/>
</dbReference>
<keyword evidence="1" id="KW-0472">Membrane</keyword>
<organism evidence="2 3">
    <name type="scientific">Deinococcus navajonensis</name>
    <dbReference type="NCBI Taxonomy" id="309884"/>
    <lineage>
        <taxon>Bacteria</taxon>
        <taxon>Thermotogati</taxon>
        <taxon>Deinococcota</taxon>
        <taxon>Deinococci</taxon>
        <taxon>Deinococcales</taxon>
        <taxon>Deinococcaceae</taxon>
        <taxon>Deinococcus</taxon>
    </lineage>
</organism>
<sequence length="131" mass="13770">MTEATRLVEIQQPTEAELQTAISILQGGGEGMSGQEFVEATLPVVAEACALYETGKSKEEVEAALVAHGLGAEGAQTLTAKAIEIVESNRQMGPQLAAQRRAANLQLIAVVLFMGGLLAVSLYQVIRAMTT</sequence>
<gene>
    <name evidence="2" type="ORF">ACFOZ9_01235</name>
</gene>
<protein>
    <submittedName>
        <fullName evidence="2">Uncharacterized protein</fullName>
    </submittedName>
</protein>
<keyword evidence="3" id="KW-1185">Reference proteome</keyword>
<comment type="caution">
    <text evidence="2">The sequence shown here is derived from an EMBL/GenBank/DDBJ whole genome shotgun (WGS) entry which is preliminary data.</text>
</comment>
<dbReference type="Proteomes" id="UP001595998">
    <property type="component" value="Unassembled WGS sequence"/>
</dbReference>
<name>A0ABV8XKR8_9DEIO</name>
<evidence type="ECO:0000313" key="2">
    <source>
        <dbReference type="EMBL" id="MFC4424815.1"/>
    </source>
</evidence>
<feature type="transmembrane region" description="Helical" evidence="1">
    <location>
        <begin position="105"/>
        <end position="126"/>
    </location>
</feature>
<keyword evidence="1" id="KW-1133">Transmembrane helix</keyword>
<evidence type="ECO:0000313" key="3">
    <source>
        <dbReference type="Proteomes" id="UP001595998"/>
    </source>
</evidence>